<dbReference type="GO" id="GO:0042398">
    <property type="term" value="P:modified amino acid biosynthetic process"/>
    <property type="evidence" value="ECO:0007669"/>
    <property type="project" value="InterPro"/>
</dbReference>
<gene>
    <name evidence="1" type="ORF">SAMN05720469_10862</name>
</gene>
<dbReference type="PANTHER" id="PTHR36510:SF1">
    <property type="entry name" value="GLUTAMATE--CYSTEINE LIGASE 2-RELATED"/>
    <property type="match status" value="1"/>
</dbReference>
<name>A0A1M6T385_9BACT</name>
<organism evidence="1 2">
    <name type="scientific">Fibrobacter intestinalis</name>
    <dbReference type="NCBI Taxonomy" id="28122"/>
    <lineage>
        <taxon>Bacteria</taxon>
        <taxon>Pseudomonadati</taxon>
        <taxon>Fibrobacterota</taxon>
        <taxon>Fibrobacteria</taxon>
        <taxon>Fibrobacterales</taxon>
        <taxon>Fibrobacteraceae</taxon>
        <taxon>Fibrobacter</taxon>
    </lineage>
</organism>
<dbReference type="InterPro" id="IPR014746">
    <property type="entry name" value="Gln_synth/guanido_kin_cat_dom"/>
</dbReference>
<sequence length="410" mass="46239">MSNSPWHIFERFGLELEYMIVSRETQKVMPRADAVLGKDEKGENLSDVEHGEVGLSNELVSHVLEMKCAEPASCFSGWSECFHHEILEANKKLESIGAELLPTAAHPFMDPLTETQIWPYECNDIYEAYNRIFDCRGHGWANLQSTHLNISFHGDEEFGILHAGIRLLLPLIPAIAASSPYLDSHFTGYKDARIETYRHNQEKIPSITGKVIPEAVFTEADYNRQIFERIKKDIAPFDKEKLLNHFFLNSRGAIARFDRGAIEIRLVDIQECPAADVAIAEFEMAILKSLAKGVFASQMEQREIGTDELAKILEATVREAEDANIDNAHYLRLFGVQAESIRASALLAELFEKVQSEISADSQKILCKILNRGTLASTILRKLGDSPRHEDFVTEYARLAHCLSANTLYE</sequence>
<dbReference type="InterPro" id="IPR006336">
    <property type="entry name" value="GCS2"/>
</dbReference>
<reference evidence="2" key="1">
    <citation type="submission" date="2016-11" db="EMBL/GenBank/DDBJ databases">
        <authorList>
            <person name="Varghese N."/>
            <person name="Submissions S."/>
        </authorList>
    </citation>
    <scope>NUCLEOTIDE SEQUENCE [LARGE SCALE GENOMIC DNA]</scope>
    <source>
        <strain evidence="2">UWOS</strain>
    </source>
</reference>
<evidence type="ECO:0000313" key="2">
    <source>
        <dbReference type="Proteomes" id="UP000184275"/>
    </source>
</evidence>
<dbReference type="AlphaFoldDB" id="A0A1M6T385"/>
<dbReference type="SUPFAM" id="SSF55931">
    <property type="entry name" value="Glutamine synthetase/guanido kinase"/>
    <property type="match status" value="1"/>
</dbReference>
<dbReference type="RefSeq" id="WP_073303407.1">
    <property type="nucleotide sequence ID" value="NZ_FRAW01000008.1"/>
</dbReference>
<dbReference type="EMBL" id="FRAW01000008">
    <property type="protein sequence ID" value="SHK51445.1"/>
    <property type="molecule type" value="Genomic_DNA"/>
</dbReference>
<dbReference type="Gene3D" id="3.30.590.20">
    <property type="match status" value="1"/>
</dbReference>
<keyword evidence="2" id="KW-1185">Reference proteome</keyword>
<evidence type="ECO:0000313" key="1">
    <source>
        <dbReference type="EMBL" id="SHK51445.1"/>
    </source>
</evidence>
<accession>A0A1M6T385</accession>
<dbReference type="InterPro" id="IPR050141">
    <property type="entry name" value="GCL_type2/YbdK_subfam"/>
</dbReference>
<dbReference type="PANTHER" id="PTHR36510">
    <property type="entry name" value="GLUTAMATE--CYSTEINE LIGASE 2-RELATED"/>
    <property type="match status" value="1"/>
</dbReference>
<dbReference type="Pfam" id="PF04107">
    <property type="entry name" value="GCS2"/>
    <property type="match status" value="1"/>
</dbReference>
<protein>
    <submittedName>
        <fullName evidence="1">Glutamate-cysteine ligase family 2(GCS2)</fullName>
    </submittedName>
</protein>
<keyword evidence="1" id="KW-0436">Ligase</keyword>
<dbReference type="Proteomes" id="UP000184275">
    <property type="component" value="Unassembled WGS sequence"/>
</dbReference>
<dbReference type="GO" id="GO:0004357">
    <property type="term" value="F:glutamate-cysteine ligase activity"/>
    <property type="evidence" value="ECO:0007669"/>
    <property type="project" value="InterPro"/>
</dbReference>
<proteinExistence type="predicted"/>